<feature type="region of interest" description="Disordered" evidence="8">
    <location>
        <begin position="362"/>
        <end position="396"/>
    </location>
</feature>
<feature type="compositionally biased region" description="Low complexity" evidence="8">
    <location>
        <begin position="366"/>
        <end position="377"/>
    </location>
</feature>
<dbReference type="GO" id="GO:0004674">
    <property type="term" value="F:protein serine/threonine kinase activity"/>
    <property type="evidence" value="ECO:0007669"/>
    <property type="project" value="UniProtKB-KW"/>
</dbReference>
<keyword evidence="2" id="KW-0723">Serine/threonine-protein kinase</keyword>
<dbReference type="PANTHER" id="PTHR43289">
    <property type="entry name" value="MITOGEN-ACTIVATED PROTEIN KINASE KINASE KINASE 20-RELATED"/>
    <property type="match status" value="1"/>
</dbReference>
<feature type="transmembrane region" description="Helical" evidence="9">
    <location>
        <begin position="331"/>
        <end position="353"/>
    </location>
</feature>
<keyword evidence="4 7" id="KW-0547">Nucleotide-binding</keyword>
<dbReference type="InterPro" id="IPR000719">
    <property type="entry name" value="Prot_kinase_dom"/>
</dbReference>
<evidence type="ECO:0000256" key="6">
    <source>
        <dbReference type="ARBA" id="ARBA00022840"/>
    </source>
</evidence>
<evidence type="ECO:0000256" key="4">
    <source>
        <dbReference type="ARBA" id="ARBA00022741"/>
    </source>
</evidence>
<evidence type="ECO:0000256" key="5">
    <source>
        <dbReference type="ARBA" id="ARBA00022777"/>
    </source>
</evidence>
<keyword evidence="9" id="KW-0812">Transmembrane</keyword>
<feature type="region of interest" description="Disordered" evidence="8">
    <location>
        <begin position="273"/>
        <end position="298"/>
    </location>
</feature>
<feature type="domain" description="Protein kinase" evidence="10">
    <location>
        <begin position="8"/>
        <end position="271"/>
    </location>
</feature>
<dbReference type="PANTHER" id="PTHR43289:SF6">
    <property type="entry name" value="SERINE_THREONINE-PROTEIN KINASE NEKL-3"/>
    <property type="match status" value="1"/>
</dbReference>
<evidence type="ECO:0000256" key="8">
    <source>
        <dbReference type="SAM" id="MobiDB-lite"/>
    </source>
</evidence>
<dbReference type="FunFam" id="1.10.510.10:FF:000021">
    <property type="entry name" value="Serine/threonine protein kinase"/>
    <property type="match status" value="1"/>
</dbReference>
<keyword evidence="6 7" id="KW-0067">ATP-binding</keyword>
<evidence type="ECO:0000256" key="7">
    <source>
        <dbReference type="PROSITE-ProRule" id="PRU10141"/>
    </source>
</evidence>
<dbReference type="SMART" id="SM00220">
    <property type="entry name" value="S_TKc"/>
    <property type="match status" value="1"/>
</dbReference>
<dbReference type="GO" id="GO:0005524">
    <property type="term" value="F:ATP binding"/>
    <property type="evidence" value="ECO:0007669"/>
    <property type="project" value="UniProtKB-UniRule"/>
</dbReference>
<evidence type="ECO:0000259" key="10">
    <source>
        <dbReference type="PROSITE" id="PS50011"/>
    </source>
</evidence>
<sequence length="623" mass="64358">MSDMLGKYELRRVLGKGAMGTVYEGYDPVIDRTVAIKTVRLVGADSEDAQALEELERFRREAKAAGRLQHPNIVGVFDYGETDDIAYIVMEYVDGTTLKQVLDNGERYGVDEVVRLMDALLAGLQFSHDRGVVHRDIKPANVMLTAAGAIKIADFGIARIESSSFTQAGTILGTPAYMSPEQFMGQRVDARTDIYSTGVMLYQILTGDKPFDGGLTAIMHKVLNSEPLPPSALSVAVTPALDHVVLTAMAKQPEKRYASASAFAAALRNALHAEPSTGADQDRSGRGKSGPDDDDGTLVVQSARVPTSPLPATAPGPGAWRAATPRKNLPLAGIAVGGLLVVAALGGGGYFLFGSGHGDQPAMTSAAQAGPAEGAPAPAMPPAPQQAQAPGAQASAAPDPLRIAAAVGTLPCSFLTTGRDGEQVSLSGYIGAGAPRVALDTAMAKLPGSAAQIRNTVRTVDGPYCPIFDALRPYHGVTSGGSGLAMVLSGGDRPLHDGDPISIAVKLPAFPAHLWTVYFSNDGSAVRIYPTSSDGAHAFAANATKTLGDGTQGGARMQVGAPFGTDLAVSLASSTPFPAGRIPAEGNVASMTAAMTELLSKAVGSGGQVAMELHPVLTRPKGQ</sequence>
<name>A0A939HPS8_9PROT</name>
<dbReference type="Proteomes" id="UP000664073">
    <property type="component" value="Unassembled WGS sequence"/>
</dbReference>
<dbReference type="EMBL" id="JAFVMH010000011">
    <property type="protein sequence ID" value="MBO1326511.1"/>
    <property type="molecule type" value="Genomic_DNA"/>
</dbReference>
<protein>
    <recommendedName>
        <fullName evidence="1">non-specific serine/threonine protein kinase</fullName>
        <ecNumber evidence="1">2.7.11.1</ecNumber>
    </recommendedName>
</protein>
<dbReference type="CDD" id="cd14014">
    <property type="entry name" value="STKc_PknB_like"/>
    <property type="match status" value="1"/>
</dbReference>
<feature type="compositionally biased region" description="Low complexity" evidence="8">
    <location>
        <begin position="385"/>
        <end position="396"/>
    </location>
</feature>
<reference evidence="11" key="1">
    <citation type="submission" date="2021-03" db="EMBL/GenBank/DDBJ databases">
        <title>The complete genome sequence of Acetobacter sp. TBRC 12339.</title>
        <authorList>
            <person name="Charoenyingcharoen P."/>
            <person name="Yukphan P."/>
        </authorList>
    </citation>
    <scope>NUCLEOTIDE SEQUENCE</scope>
    <source>
        <strain evidence="11">TBRC 12339</strain>
    </source>
</reference>
<dbReference type="EC" id="2.7.11.1" evidence="1"/>
<evidence type="ECO:0000256" key="9">
    <source>
        <dbReference type="SAM" id="Phobius"/>
    </source>
</evidence>
<evidence type="ECO:0000256" key="3">
    <source>
        <dbReference type="ARBA" id="ARBA00022679"/>
    </source>
</evidence>
<dbReference type="InterPro" id="IPR008271">
    <property type="entry name" value="Ser/Thr_kinase_AS"/>
</dbReference>
<dbReference type="InterPro" id="IPR017441">
    <property type="entry name" value="Protein_kinase_ATP_BS"/>
</dbReference>
<dbReference type="AlphaFoldDB" id="A0A939HPS8"/>
<dbReference type="PROSITE" id="PS00107">
    <property type="entry name" value="PROTEIN_KINASE_ATP"/>
    <property type="match status" value="1"/>
</dbReference>
<evidence type="ECO:0000256" key="1">
    <source>
        <dbReference type="ARBA" id="ARBA00012513"/>
    </source>
</evidence>
<keyword evidence="5 11" id="KW-0418">Kinase</keyword>
<dbReference type="InterPro" id="IPR011009">
    <property type="entry name" value="Kinase-like_dom_sf"/>
</dbReference>
<keyword evidence="9" id="KW-1133">Transmembrane helix</keyword>
<dbReference type="RefSeq" id="WP_207847259.1">
    <property type="nucleotide sequence ID" value="NZ_JAFVMH010000011.1"/>
</dbReference>
<dbReference type="Pfam" id="PF00069">
    <property type="entry name" value="Pkinase"/>
    <property type="match status" value="1"/>
</dbReference>
<proteinExistence type="predicted"/>
<dbReference type="PROSITE" id="PS50011">
    <property type="entry name" value="PROTEIN_KINASE_DOM"/>
    <property type="match status" value="1"/>
</dbReference>
<evidence type="ECO:0000256" key="2">
    <source>
        <dbReference type="ARBA" id="ARBA00022527"/>
    </source>
</evidence>
<evidence type="ECO:0000313" key="12">
    <source>
        <dbReference type="Proteomes" id="UP000664073"/>
    </source>
</evidence>
<dbReference type="Gene3D" id="3.30.200.20">
    <property type="entry name" value="Phosphorylase Kinase, domain 1"/>
    <property type="match status" value="1"/>
</dbReference>
<dbReference type="PROSITE" id="PS00108">
    <property type="entry name" value="PROTEIN_KINASE_ST"/>
    <property type="match status" value="1"/>
</dbReference>
<keyword evidence="12" id="KW-1185">Reference proteome</keyword>
<dbReference type="SUPFAM" id="SSF56112">
    <property type="entry name" value="Protein kinase-like (PK-like)"/>
    <property type="match status" value="1"/>
</dbReference>
<accession>A0A939HPS8</accession>
<gene>
    <name evidence="11" type="ORF">J2D77_15285</name>
</gene>
<feature type="binding site" evidence="7">
    <location>
        <position position="37"/>
    </location>
    <ligand>
        <name>ATP</name>
        <dbReference type="ChEBI" id="CHEBI:30616"/>
    </ligand>
</feature>
<feature type="compositionally biased region" description="Basic and acidic residues" evidence="8">
    <location>
        <begin position="280"/>
        <end position="291"/>
    </location>
</feature>
<dbReference type="Gene3D" id="1.10.510.10">
    <property type="entry name" value="Transferase(Phosphotransferase) domain 1"/>
    <property type="match status" value="1"/>
</dbReference>
<keyword evidence="9" id="KW-0472">Membrane</keyword>
<comment type="caution">
    <text evidence="11">The sequence shown here is derived from an EMBL/GenBank/DDBJ whole genome shotgun (WGS) entry which is preliminary data.</text>
</comment>
<keyword evidence="3" id="KW-0808">Transferase</keyword>
<organism evidence="11 12">
    <name type="scientific">Acetobacter garciniae</name>
    <dbReference type="NCBI Taxonomy" id="2817435"/>
    <lineage>
        <taxon>Bacteria</taxon>
        <taxon>Pseudomonadati</taxon>
        <taxon>Pseudomonadota</taxon>
        <taxon>Alphaproteobacteria</taxon>
        <taxon>Acetobacterales</taxon>
        <taxon>Acetobacteraceae</taxon>
        <taxon>Acetobacter</taxon>
    </lineage>
</organism>
<evidence type="ECO:0000313" key="11">
    <source>
        <dbReference type="EMBL" id="MBO1326511.1"/>
    </source>
</evidence>